<evidence type="ECO:0000256" key="1">
    <source>
        <dbReference type="ARBA" id="ARBA00022491"/>
    </source>
</evidence>
<dbReference type="InterPro" id="IPR023772">
    <property type="entry name" value="DNA-bd_HTH_TetR-type_CS"/>
</dbReference>
<dbReference type="Pfam" id="PF13977">
    <property type="entry name" value="TetR_C_6"/>
    <property type="match status" value="1"/>
</dbReference>
<keyword evidence="8" id="KW-1185">Reference proteome</keyword>
<dbReference type="InterPro" id="IPR036271">
    <property type="entry name" value="Tet_transcr_reg_TetR-rel_C_sf"/>
</dbReference>
<protein>
    <submittedName>
        <fullName evidence="7">AcrR family transcriptional regulator</fullName>
    </submittedName>
</protein>
<dbReference type="RefSeq" id="WP_210088370.1">
    <property type="nucleotide sequence ID" value="NZ_JAGGKG010000004.1"/>
</dbReference>
<evidence type="ECO:0000256" key="2">
    <source>
        <dbReference type="ARBA" id="ARBA00023015"/>
    </source>
</evidence>
<gene>
    <name evidence="7" type="ORF">J2Z32_001329</name>
</gene>
<keyword evidence="4" id="KW-0804">Transcription</keyword>
<dbReference type="InterPro" id="IPR001647">
    <property type="entry name" value="HTH_TetR"/>
</dbReference>
<accession>A0ABS4FQ61</accession>
<feature type="DNA-binding region" description="H-T-H motif" evidence="5">
    <location>
        <begin position="31"/>
        <end position="50"/>
    </location>
</feature>
<dbReference type="SUPFAM" id="SSF48498">
    <property type="entry name" value="Tetracyclin repressor-like, C-terminal domain"/>
    <property type="match status" value="1"/>
</dbReference>
<name>A0ABS4FQ61_9BACL</name>
<keyword evidence="1" id="KW-0678">Repressor</keyword>
<evidence type="ECO:0000256" key="4">
    <source>
        <dbReference type="ARBA" id="ARBA00023163"/>
    </source>
</evidence>
<dbReference type="Gene3D" id="1.10.357.10">
    <property type="entry name" value="Tetracycline Repressor, domain 2"/>
    <property type="match status" value="1"/>
</dbReference>
<evidence type="ECO:0000256" key="3">
    <source>
        <dbReference type="ARBA" id="ARBA00023125"/>
    </source>
</evidence>
<dbReference type="EMBL" id="JAGGKG010000004">
    <property type="protein sequence ID" value="MBP1904706.1"/>
    <property type="molecule type" value="Genomic_DNA"/>
</dbReference>
<keyword evidence="2" id="KW-0805">Transcription regulation</keyword>
<dbReference type="PROSITE" id="PS01081">
    <property type="entry name" value="HTH_TETR_1"/>
    <property type="match status" value="1"/>
</dbReference>
<comment type="caution">
    <text evidence="7">The sequence shown here is derived from an EMBL/GenBank/DDBJ whole genome shotgun (WGS) entry which is preliminary data.</text>
</comment>
<organism evidence="7 8">
    <name type="scientific">Paenibacillus turicensis</name>
    <dbReference type="NCBI Taxonomy" id="160487"/>
    <lineage>
        <taxon>Bacteria</taxon>
        <taxon>Bacillati</taxon>
        <taxon>Bacillota</taxon>
        <taxon>Bacilli</taxon>
        <taxon>Bacillales</taxon>
        <taxon>Paenibacillaceae</taxon>
        <taxon>Paenibacillus</taxon>
    </lineage>
</organism>
<dbReference type="InterPro" id="IPR009057">
    <property type="entry name" value="Homeodomain-like_sf"/>
</dbReference>
<evidence type="ECO:0000256" key="5">
    <source>
        <dbReference type="PROSITE-ProRule" id="PRU00335"/>
    </source>
</evidence>
<evidence type="ECO:0000313" key="7">
    <source>
        <dbReference type="EMBL" id="MBP1904706.1"/>
    </source>
</evidence>
<dbReference type="SUPFAM" id="SSF46689">
    <property type="entry name" value="Homeodomain-like"/>
    <property type="match status" value="1"/>
</dbReference>
<reference evidence="7 8" key="1">
    <citation type="submission" date="2021-03" db="EMBL/GenBank/DDBJ databases">
        <title>Genomic Encyclopedia of Type Strains, Phase IV (KMG-IV): sequencing the most valuable type-strain genomes for metagenomic binning, comparative biology and taxonomic classification.</title>
        <authorList>
            <person name="Goeker M."/>
        </authorList>
    </citation>
    <scope>NUCLEOTIDE SEQUENCE [LARGE SCALE GENOMIC DNA]</scope>
    <source>
        <strain evidence="7 8">DSM 14349</strain>
    </source>
</reference>
<evidence type="ECO:0000313" key="8">
    <source>
        <dbReference type="Proteomes" id="UP001519272"/>
    </source>
</evidence>
<sequence length="201" mass="22812">MPKIVDHEKQRQLVADAAIRLIKKGGLEHATVRNIAVEAGLSVGSMRHYFSTQADLFTFCMNIFIKRVQERVRNTDMDNDLFANDPFTGLQAILMEFIPFDEDRKMEMEVWLSFTAKTLVHPGLQAVSEQMYEGIRGVVKFVLEQLTVYKLAKPNLNLALETYKLSALMDGLAVHLITQPGHVTHAMAEQIINEHLRSLCI</sequence>
<dbReference type="PROSITE" id="PS50977">
    <property type="entry name" value="HTH_TETR_2"/>
    <property type="match status" value="1"/>
</dbReference>
<dbReference type="Pfam" id="PF00440">
    <property type="entry name" value="TetR_N"/>
    <property type="match status" value="1"/>
</dbReference>
<feature type="domain" description="HTH tetR-type" evidence="6">
    <location>
        <begin position="8"/>
        <end position="68"/>
    </location>
</feature>
<dbReference type="Proteomes" id="UP001519272">
    <property type="component" value="Unassembled WGS sequence"/>
</dbReference>
<keyword evidence="3 5" id="KW-0238">DNA-binding</keyword>
<evidence type="ECO:0000259" key="6">
    <source>
        <dbReference type="PROSITE" id="PS50977"/>
    </source>
</evidence>
<dbReference type="InterPro" id="IPR039538">
    <property type="entry name" value="BetI_C"/>
</dbReference>
<proteinExistence type="predicted"/>